<evidence type="ECO:0000313" key="3">
    <source>
        <dbReference type="Proteomes" id="UP000032408"/>
    </source>
</evidence>
<reference evidence="2 3" key="2">
    <citation type="journal article" date="2016" name="ISME J.">
        <title>Physiological and genomic characterization of two novel marine thaumarchaeal strains indicates niche differentiation.</title>
        <authorList>
            <person name="Bayer B."/>
            <person name="Vojvoda J."/>
            <person name="Offre P."/>
            <person name="Alves R.J."/>
            <person name="Elisabeth N.H."/>
            <person name="Garcia J.A."/>
            <person name="Volland J.M."/>
            <person name="Srivastava A."/>
            <person name="Schleper C."/>
            <person name="Herndl G.J."/>
        </authorList>
    </citation>
    <scope>NUCLEOTIDE SEQUENCE [LARGE SCALE GENOMIC DNA]</scope>
    <source>
        <strain evidence="2 3">NF5</strain>
    </source>
</reference>
<dbReference type="AlphaFoldDB" id="A0A0D5C3U8"/>
<accession>A0A0D5C3U8</accession>
<dbReference type="HOGENOM" id="CLU_219584_0_0_2"/>
<dbReference type="EMBL" id="CP011070">
    <property type="protein sequence ID" value="AJW71020.1"/>
    <property type="molecule type" value="Genomic_DNA"/>
</dbReference>
<protein>
    <submittedName>
        <fullName evidence="2">Uncharacterized protein</fullName>
    </submittedName>
</protein>
<dbReference type="KEGG" id="nin:NADRNF5_1334"/>
<proteinExistence type="predicted"/>
<dbReference type="STRING" id="1580092.NADRNF5_1334"/>
<sequence>MDLNELHQKEIDSLRDENIELRNKVKKLEERIQELEKK</sequence>
<dbReference type="Proteomes" id="UP000032408">
    <property type="component" value="Chromosome"/>
</dbReference>
<evidence type="ECO:0000256" key="1">
    <source>
        <dbReference type="SAM" id="Coils"/>
    </source>
</evidence>
<reference evidence="3" key="1">
    <citation type="submission" date="2015-03" db="EMBL/GenBank/DDBJ databases">
        <title>Characterization of two novel Thaumarchaeota isolated from the Northern Adriatic Sea.</title>
        <authorList>
            <person name="Bayer B."/>
            <person name="Vojvoda J."/>
            <person name="Offre P."/>
            <person name="Srivastava A."/>
            <person name="Elisabeth N."/>
            <person name="Garcia J.A.L."/>
            <person name="Schleper C."/>
            <person name="Herndl G.J."/>
        </authorList>
    </citation>
    <scope>NUCLEOTIDE SEQUENCE [LARGE SCALE GENOMIC DNA]</scope>
    <source>
        <strain evidence="3">NF5</strain>
    </source>
</reference>
<feature type="coiled-coil region" evidence="1">
    <location>
        <begin position="4"/>
        <end position="38"/>
    </location>
</feature>
<organism evidence="2 3">
    <name type="scientific">Nitrosopumilus adriaticus</name>
    <dbReference type="NCBI Taxonomy" id="1580092"/>
    <lineage>
        <taxon>Archaea</taxon>
        <taxon>Nitrososphaerota</taxon>
        <taxon>Nitrososphaeria</taxon>
        <taxon>Nitrosopumilales</taxon>
        <taxon>Nitrosopumilaceae</taxon>
        <taxon>Nitrosopumilus</taxon>
    </lineage>
</organism>
<gene>
    <name evidence="2" type="ORF">NADRNF5_1334</name>
</gene>
<keyword evidence="3" id="KW-1185">Reference proteome</keyword>
<evidence type="ECO:0000313" key="2">
    <source>
        <dbReference type="EMBL" id="AJW71020.1"/>
    </source>
</evidence>
<name>A0A0D5C3U8_9ARCH</name>
<keyword evidence="1" id="KW-0175">Coiled coil</keyword>